<dbReference type="Pfam" id="PF13701">
    <property type="entry name" value="DDE_Tnp_1_4"/>
    <property type="match status" value="1"/>
</dbReference>
<organism evidence="2 3">
    <name type="scientific">Pediococcus acidilactici</name>
    <dbReference type="NCBI Taxonomy" id="1254"/>
    <lineage>
        <taxon>Bacteria</taxon>
        <taxon>Bacillati</taxon>
        <taxon>Bacillota</taxon>
        <taxon>Bacilli</taxon>
        <taxon>Lactobacillales</taxon>
        <taxon>Lactobacillaceae</taxon>
        <taxon>Pediococcus</taxon>
        <taxon>Pediococcus acidilactici group</taxon>
    </lineage>
</organism>
<proteinExistence type="predicted"/>
<dbReference type="EMBL" id="JAWJAX010000037">
    <property type="protein sequence ID" value="MDV2912339.1"/>
    <property type="molecule type" value="Genomic_DNA"/>
</dbReference>
<accession>A0AAW8YU34</accession>
<sequence length="167" mass="18510">MKTVQEMAFSFNKNILASHTGGQLSSDGGLTLCVELMAKFQFTNLADNLLKFNDHRQYCQHSNSSILMQLVLQIIAGYNTDSAATSLVAEPLFKLLLDKPALASQATISRFWQRIDTAGVDAFQTLNQALIDQARLLTNQTTTIIDIDSTHSDTYGNQEATDYNAHY</sequence>
<reference evidence="2" key="1">
    <citation type="journal article" date="2023" name="PeerJ">
        <title>Selection and evaluation of lactic acid bacteria from chicken feces in Thailand as potential probiotics.</title>
        <authorList>
            <person name="Khurajog B."/>
            <person name="Disastra Y."/>
            <person name="Lawwyne L.D."/>
            <person name="Sirichokchatchawan W."/>
            <person name="Niyomtham W."/>
            <person name="Yindee J."/>
            <person name="Hampson D.J."/>
            <person name="Prapasarakul N."/>
        </authorList>
    </citation>
    <scope>NUCLEOTIDE SEQUENCE</scope>
    <source>
        <strain evidence="2">BF14</strain>
    </source>
</reference>
<evidence type="ECO:0000259" key="1">
    <source>
        <dbReference type="Pfam" id="PF13701"/>
    </source>
</evidence>
<reference evidence="2" key="2">
    <citation type="submission" date="2023-10" db="EMBL/GenBank/DDBJ databases">
        <authorList>
            <person name="Khurajog B."/>
        </authorList>
    </citation>
    <scope>NUCLEOTIDE SEQUENCE</scope>
    <source>
        <strain evidence="2">BF14</strain>
    </source>
</reference>
<dbReference type="AlphaFoldDB" id="A0AAW8YU34"/>
<protein>
    <submittedName>
        <fullName evidence="2">Transposase</fullName>
    </submittedName>
</protein>
<feature type="non-terminal residue" evidence="2">
    <location>
        <position position="167"/>
    </location>
</feature>
<name>A0AAW8YU34_PEDAC</name>
<dbReference type="Proteomes" id="UP001280415">
    <property type="component" value="Unassembled WGS sequence"/>
</dbReference>
<dbReference type="RefSeq" id="WP_191990654.1">
    <property type="nucleotide sequence ID" value="NZ_JAWJAX010000037.1"/>
</dbReference>
<gene>
    <name evidence="2" type="ORF">R0H03_10940</name>
</gene>
<evidence type="ECO:0000313" key="3">
    <source>
        <dbReference type="Proteomes" id="UP001280415"/>
    </source>
</evidence>
<evidence type="ECO:0000313" key="2">
    <source>
        <dbReference type="EMBL" id="MDV2912339.1"/>
    </source>
</evidence>
<feature type="domain" description="Transposase DDE" evidence="1">
    <location>
        <begin position="10"/>
        <end position="167"/>
    </location>
</feature>
<dbReference type="InterPro" id="IPR025668">
    <property type="entry name" value="Tnp_DDE_dom"/>
</dbReference>
<comment type="caution">
    <text evidence="2">The sequence shown here is derived from an EMBL/GenBank/DDBJ whole genome shotgun (WGS) entry which is preliminary data.</text>
</comment>